<dbReference type="PANTHER" id="PTHR47936">
    <property type="entry name" value="PPR_LONG DOMAIN-CONTAINING PROTEIN"/>
    <property type="match status" value="1"/>
</dbReference>
<dbReference type="AlphaFoldDB" id="A0A1S2XFS3"/>
<proteinExistence type="inferred from homology"/>
<name>A0A1S2XFS3_CICAR</name>
<dbReference type="OrthoDB" id="185373at2759"/>
<evidence type="ECO:0000313" key="4">
    <source>
        <dbReference type="Proteomes" id="UP000087171"/>
    </source>
</evidence>
<dbReference type="InterPro" id="IPR002885">
    <property type="entry name" value="PPR_rpt"/>
</dbReference>
<reference evidence="4" key="1">
    <citation type="journal article" date="2013" name="Nat. Biotechnol.">
        <title>Draft genome sequence of chickpea (Cicer arietinum) provides a resource for trait improvement.</title>
        <authorList>
            <person name="Varshney R.K."/>
            <person name="Song C."/>
            <person name="Saxena R.K."/>
            <person name="Azam S."/>
            <person name="Yu S."/>
            <person name="Sharpe A.G."/>
            <person name="Cannon S."/>
            <person name="Baek J."/>
            <person name="Rosen B.D."/>
            <person name="Tar'an B."/>
            <person name="Millan T."/>
            <person name="Zhang X."/>
            <person name="Ramsay L.D."/>
            <person name="Iwata A."/>
            <person name="Wang Y."/>
            <person name="Nelson W."/>
            <person name="Farmer A.D."/>
            <person name="Gaur P.M."/>
            <person name="Soderlund C."/>
            <person name="Penmetsa R.V."/>
            <person name="Xu C."/>
            <person name="Bharti A.K."/>
            <person name="He W."/>
            <person name="Winter P."/>
            <person name="Zhao S."/>
            <person name="Hane J.K."/>
            <person name="Carrasquilla-Garcia N."/>
            <person name="Condie J.A."/>
            <person name="Upadhyaya H.D."/>
            <person name="Luo M.C."/>
            <person name="Thudi M."/>
            <person name="Gowda C.L."/>
            <person name="Singh N.P."/>
            <person name="Lichtenzveig J."/>
            <person name="Gali K.K."/>
            <person name="Rubio J."/>
            <person name="Nadarajan N."/>
            <person name="Dolezel J."/>
            <person name="Bansal K.C."/>
            <person name="Xu X."/>
            <person name="Edwards D."/>
            <person name="Zhang G."/>
            <person name="Kahl G."/>
            <person name="Gil J."/>
            <person name="Singh K.B."/>
            <person name="Datta S.K."/>
            <person name="Jackson S.A."/>
            <person name="Wang J."/>
            <person name="Cook D.R."/>
        </authorList>
    </citation>
    <scope>NUCLEOTIDE SEQUENCE [LARGE SCALE GENOMIC DNA]</scope>
    <source>
        <strain evidence="4">cv. CDC Frontier</strain>
    </source>
</reference>
<dbReference type="PANTHER" id="PTHR47936:SF8">
    <property type="entry name" value="PENTATRICOPEPTIDE REPEAT-CONTAINING PROTEIN"/>
    <property type="match status" value="1"/>
</dbReference>
<dbReference type="Pfam" id="PF01535">
    <property type="entry name" value="PPR"/>
    <property type="match status" value="1"/>
</dbReference>
<dbReference type="InterPro" id="IPR011990">
    <property type="entry name" value="TPR-like_helical_dom_sf"/>
</dbReference>
<protein>
    <submittedName>
        <fullName evidence="5">Pentatricopeptide repeat-containing protein At3g14580, mitochondrial</fullName>
    </submittedName>
</protein>
<evidence type="ECO:0000256" key="1">
    <source>
        <dbReference type="ARBA" id="ARBA00007626"/>
    </source>
</evidence>
<evidence type="ECO:0000256" key="3">
    <source>
        <dbReference type="PROSITE-ProRule" id="PRU00708"/>
    </source>
</evidence>
<keyword evidence="4" id="KW-1185">Reference proteome</keyword>
<dbReference type="Proteomes" id="UP000087171">
    <property type="component" value="Chromosome Ca1"/>
</dbReference>
<dbReference type="GO" id="GO:0010019">
    <property type="term" value="P:chloroplast-nucleus signaling pathway"/>
    <property type="evidence" value="ECO:0007669"/>
    <property type="project" value="TreeGrafter"/>
</dbReference>
<dbReference type="Gene3D" id="1.25.40.10">
    <property type="entry name" value="Tetratricopeptide repeat domain"/>
    <property type="match status" value="2"/>
</dbReference>
<dbReference type="GO" id="GO:0009507">
    <property type="term" value="C:chloroplast"/>
    <property type="evidence" value="ECO:0007669"/>
    <property type="project" value="TreeGrafter"/>
</dbReference>
<dbReference type="Pfam" id="PF13041">
    <property type="entry name" value="PPR_2"/>
    <property type="match status" value="2"/>
</dbReference>
<comment type="similarity">
    <text evidence="1">Belongs to the PPR family. P subfamily.</text>
</comment>
<dbReference type="eggNOG" id="KOG4197">
    <property type="taxonomic scope" value="Eukaryota"/>
</dbReference>
<dbReference type="PROSITE" id="PS51375">
    <property type="entry name" value="PPR"/>
    <property type="match status" value="5"/>
</dbReference>
<reference evidence="5" key="2">
    <citation type="submission" date="2025-08" db="UniProtKB">
        <authorList>
            <consortium name="RefSeq"/>
        </authorList>
    </citation>
    <scope>IDENTIFICATION</scope>
    <source>
        <tissue evidence="5">Etiolated seedlings</tissue>
    </source>
</reference>
<dbReference type="GO" id="GO:0031930">
    <property type="term" value="P:mitochondria-nucleus signaling pathway"/>
    <property type="evidence" value="ECO:0007669"/>
    <property type="project" value="TreeGrafter"/>
</dbReference>
<accession>A0A1S2XFS3</accession>
<sequence>MISRSRSLIPSHHKTPSLFSLFSSSSSSPTSPSYPNTNNKDSIILSRFQHKDWLTSNQATTLINSLTNPSSALTLFHLYSIRKDYNPTQPFCLSLITKLAQAQLFGPIDTLLNSLKTQQKNTFTEDFFFTLIKLYAHKAQRIDKALEILFNMPNYGSWPSPKTFNFVLNLLVNTKLYDAVFNLYASSSKLGVEIDACCLNILIKCLCKQSELNAAFKLFDEFPKLGLQRNEKTYSTLMHGLCEKGMVDEAFELLERMKSEKICVDVVVFNVLICGLRRKGEIDKAKEVLEIVMMRNGCYPNESSYQHVLYGLIELKRFCEAKEVVEKMVAKGFVPSYDSYKGLILGYCKEGLVEEVEWGVKGMVRMGFVPRMGMWRQIVKCLVVSRDVSLSFDGILDH</sequence>
<keyword evidence="2" id="KW-0677">Repeat</keyword>
<dbReference type="RefSeq" id="XP_004488692.1">
    <property type="nucleotide sequence ID" value="XM_004488635.1"/>
</dbReference>
<dbReference type="PaxDb" id="3827-XP_004488692.1"/>
<dbReference type="NCBIfam" id="TIGR00756">
    <property type="entry name" value="PPR"/>
    <property type="match status" value="3"/>
</dbReference>
<feature type="repeat" description="PPR" evidence="3">
    <location>
        <begin position="336"/>
        <end position="370"/>
    </location>
</feature>
<gene>
    <name evidence="5" type="primary">LOC101508709</name>
</gene>
<evidence type="ECO:0000313" key="5">
    <source>
        <dbReference type="RefSeq" id="XP_004488692.1"/>
    </source>
</evidence>
<feature type="repeat" description="PPR" evidence="3">
    <location>
        <begin position="230"/>
        <end position="264"/>
    </location>
</feature>
<organism evidence="4 5">
    <name type="scientific">Cicer arietinum</name>
    <name type="common">Chickpea</name>
    <name type="synonym">Garbanzo</name>
    <dbReference type="NCBI Taxonomy" id="3827"/>
    <lineage>
        <taxon>Eukaryota</taxon>
        <taxon>Viridiplantae</taxon>
        <taxon>Streptophyta</taxon>
        <taxon>Embryophyta</taxon>
        <taxon>Tracheophyta</taxon>
        <taxon>Spermatophyta</taxon>
        <taxon>Magnoliopsida</taxon>
        <taxon>eudicotyledons</taxon>
        <taxon>Gunneridae</taxon>
        <taxon>Pentapetalae</taxon>
        <taxon>rosids</taxon>
        <taxon>fabids</taxon>
        <taxon>Fabales</taxon>
        <taxon>Fabaceae</taxon>
        <taxon>Papilionoideae</taxon>
        <taxon>50 kb inversion clade</taxon>
        <taxon>NPAAA clade</taxon>
        <taxon>Hologalegina</taxon>
        <taxon>IRL clade</taxon>
        <taxon>Cicereae</taxon>
        <taxon>Cicer</taxon>
    </lineage>
</organism>
<feature type="repeat" description="PPR" evidence="3">
    <location>
        <begin position="301"/>
        <end position="335"/>
    </location>
</feature>
<feature type="repeat" description="PPR" evidence="3">
    <location>
        <begin position="265"/>
        <end position="300"/>
    </location>
</feature>
<evidence type="ECO:0000256" key="2">
    <source>
        <dbReference type="ARBA" id="ARBA00022737"/>
    </source>
</evidence>
<feature type="repeat" description="PPR" evidence="3">
    <location>
        <begin position="195"/>
        <end position="229"/>
    </location>
</feature>